<dbReference type="Gene3D" id="3.40.50.10140">
    <property type="entry name" value="Toll/interleukin-1 receptor homology (TIR) domain"/>
    <property type="match status" value="1"/>
</dbReference>
<dbReference type="Pfam" id="PF13676">
    <property type="entry name" value="TIR_2"/>
    <property type="match status" value="1"/>
</dbReference>
<comment type="caution">
    <text evidence="3">The sequence shown here is derived from an EMBL/GenBank/DDBJ whole genome shotgun (WGS) entry which is preliminary data.</text>
</comment>
<accession>A0A9W6FXI0</accession>
<dbReference type="SUPFAM" id="SSF52200">
    <property type="entry name" value="Toll/Interleukin receptor TIR domain"/>
    <property type="match status" value="1"/>
</dbReference>
<dbReference type="GO" id="GO:0007165">
    <property type="term" value="P:signal transduction"/>
    <property type="evidence" value="ECO:0007669"/>
    <property type="project" value="InterPro"/>
</dbReference>
<keyword evidence="4" id="KW-1185">Reference proteome</keyword>
<organism evidence="3 4">
    <name type="scientific">Geobacter hydrogenophilus</name>
    <dbReference type="NCBI Taxonomy" id="40983"/>
    <lineage>
        <taxon>Bacteria</taxon>
        <taxon>Pseudomonadati</taxon>
        <taxon>Thermodesulfobacteriota</taxon>
        <taxon>Desulfuromonadia</taxon>
        <taxon>Geobacterales</taxon>
        <taxon>Geobacteraceae</taxon>
        <taxon>Geobacter</taxon>
    </lineage>
</organism>
<dbReference type="InterPro" id="IPR035897">
    <property type="entry name" value="Toll_tir_struct_dom_sf"/>
</dbReference>
<name>A0A9W6FXI0_9BACT</name>
<evidence type="ECO:0000313" key="4">
    <source>
        <dbReference type="Proteomes" id="UP001144352"/>
    </source>
</evidence>
<evidence type="ECO:0000256" key="1">
    <source>
        <dbReference type="SAM" id="MobiDB-lite"/>
    </source>
</evidence>
<evidence type="ECO:0000259" key="2">
    <source>
        <dbReference type="PROSITE" id="PS50104"/>
    </source>
</evidence>
<feature type="compositionally biased region" description="Pro residues" evidence="1">
    <location>
        <begin position="163"/>
        <end position="177"/>
    </location>
</feature>
<feature type="region of interest" description="Disordered" evidence="1">
    <location>
        <begin position="156"/>
        <end position="183"/>
    </location>
</feature>
<gene>
    <name evidence="3" type="ORF">GHYDROH2_03150</name>
</gene>
<dbReference type="Proteomes" id="UP001144352">
    <property type="component" value="Unassembled WGS sequence"/>
</dbReference>
<dbReference type="EMBL" id="BSDS01000001">
    <property type="protein sequence ID" value="GLI36814.1"/>
    <property type="molecule type" value="Genomic_DNA"/>
</dbReference>
<evidence type="ECO:0000313" key="3">
    <source>
        <dbReference type="EMBL" id="GLI36814.1"/>
    </source>
</evidence>
<reference evidence="3" key="1">
    <citation type="submission" date="2022-12" db="EMBL/GenBank/DDBJ databases">
        <title>Reference genome sequencing for broad-spectrum identification of bacterial and archaeal isolates by mass spectrometry.</title>
        <authorList>
            <person name="Sekiguchi Y."/>
            <person name="Tourlousse D.M."/>
        </authorList>
    </citation>
    <scope>NUCLEOTIDE SEQUENCE</scope>
    <source>
        <strain evidence="3">H2</strain>
    </source>
</reference>
<dbReference type="RefSeq" id="WP_214187789.1">
    <property type="nucleotide sequence ID" value="NZ_BSDS01000001.1"/>
</dbReference>
<proteinExistence type="predicted"/>
<sequence length="321" mass="35523">MPGIFISYRRQDSAGWAGHLTDRLKEQFGADNIFMDIEAIEAGVDFVEAINTAVSSCQVLLAIIGPQWLTLTDPRGRRRLDIPEDFIRLEIAAALNRNVRVVPVLVGGAEMPKPEELPEDIRPLTRRQAQELTDSRWDYDVEQLIKTLCKVLGIPFRKDEPHPQPQPSPSPTPPLPTPEKKESFFSSRKIIGGAAVLFILTMIGLCSQQRPTPPIQSVTPAPEPVRPAVANVAGRWSSPDGKTYLIVQTGNQIALSVIINNQVTEVQAQGTINGNVMELRWQSMHGHWGSMVLTVSSDGRTVNGNINNDTIRQTYPLVLSR</sequence>
<dbReference type="PROSITE" id="PS50104">
    <property type="entry name" value="TIR"/>
    <property type="match status" value="1"/>
</dbReference>
<dbReference type="AlphaFoldDB" id="A0A9W6FXI0"/>
<dbReference type="InterPro" id="IPR000157">
    <property type="entry name" value="TIR_dom"/>
</dbReference>
<feature type="domain" description="TIR" evidence="2">
    <location>
        <begin position="1"/>
        <end position="155"/>
    </location>
</feature>
<protein>
    <recommendedName>
        <fullName evidence="2">TIR domain-containing protein</fullName>
    </recommendedName>
</protein>